<dbReference type="EMBL" id="BAAALD010000035">
    <property type="protein sequence ID" value="GAA1091019.1"/>
    <property type="molecule type" value="Genomic_DNA"/>
</dbReference>
<sequence length="185" mass="19765">MKLDVVLAGDHVRLPGPVPGAASGGERIVPAAAVRDADPEADPPEIRTVLGETLFVPAGRRAAPESFCTANGIPRRSRPDVWGDLLEPFLDTEFPPGRRAATRARLRRVGLGDEEVAAIRARAAPLMRAYNAVHQDWHHLGLADLLDAATAAWIPGHRPVGSTDADAFRTWAMEIADLGFPGPGH</sequence>
<dbReference type="RefSeq" id="WP_344624872.1">
    <property type="nucleotide sequence ID" value="NZ_BAAALD010000035.1"/>
</dbReference>
<name>A0ABP4E3Q9_9ACTN</name>
<comment type="caution">
    <text evidence="1">The sequence shown here is derived from an EMBL/GenBank/DDBJ whole genome shotgun (WGS) entry which is preliminary data.</text>
</comment>
<gene>
    <name evidence="1" type="ORF">GCM10009663_38500</name>
</gene>
<proteinExistence type="predicted"/>
<reference evidence="2" key="1">
    <citation type="journal article" date="2019" name="Int. J. Syst. Evol. Microbiol.">
        <title>The Global Catalogue of Microorganisms (GCM) 10K type strain sequencing project: providing services to taxonomists for standard genome sequencing and annotation.</title>
        <authorList>
            <consortium name="The Broad Institute Genomics Platform"/>
            <consortium name="The Broad Institute Genome Sequencing Center for Infectious Disease"/>
            <person name="Wu L."/>
            <person name="Ma J."/>
        </authorList>
    </citation>
    <scope>NUCLEOTIDE SEQUENCE [LARGE SCALE GENOMIC DNA]</scope>
    <source>
        <strain evidence="2">JCM 13002</strain>
    </source>
</reference>
<keyword evidence="2" id="KW-1185">Reference proteome</keyword>
<accession>A0ABP4E3Q9</accession>
<organism evidence="1 2">
    <name type="scientific">Kitasatospora arboriphila</name>
    <dbReference type="NCBI Taxonomy" id="258052"/>
    <lineage>
        <taxon>Bacteria</taxon>
        <taxon>Bacillati</taxon>
        <taxon>Actinomycetota</taxon>
        <taxon>Actinomycetes</taxon>
        <taxon>Kitasatosporales</taxon>
        <taxon>Streptomycetaceae</taxon>
        <taxon>Kitasatospora</taxon>
    </lineage>
</organism>
<evidence type="ECO:0000313" key="2">
    <source>
        <dbReference type="Proteomes" id="UP001499987"/>
    </source>
</evidence>
<evidence type="ECO:0000313" key="1">
    <source>
        <dbReference type="EMBL" id="GAA1091019.1"/>
    </source>
</evidence>
<dbReference type="Proteomes" id="UP001499987">
    <property type="component" value="Unassembled WGS sequence"/>
</dbReference>
<protein>
    <submittedName>
        <fullName evidence="1">Uncharacterized protein</fullName>
    </submittedName>
</protein>